<organism evidence="2 3">
    <name type="scientific">Handroanthus impetiginosus</name>
    <dbReference type="NCBI Taxonomy" id="429701"/>
    <lineage>
        <taxon>Eukaryota</taxon>
        <taxon>Viridiplantae</taxon>
        <taxon>Streptophyta</taxon>
        <taxon>Embryophyta</taxon>
        <taxon>Tracheophyta</taxon>
        <taxon>Spermatophyta</taxon>
        <taxon>Magnoliopsida</taxon>
        <taxon>eudicotyledons</taxon>
        <taxon>Gunneridae</taxon>
        <taxon>Pentapetalae</taxon>
        <taxon>asterids</taxon>
        <taxon>lamiids</taxon>
        <taxon>Lamiales</taxon>
        <taxon>Bignoniaceae</taxon>
        <taxon>Crescentiina</taxon>
        <taxon>Tabebuia alliance</taxon>
        <taxon>Handroanthus</taxon>
    </lineage>
</organism>
<sequence>MMFRQGVIEIVFKAWSCFKNILWNCPDHAISRHIQNHTFNHRLTDGGTDKFDHLNGDSLSGTTVKCHNLLNNLVANHYEKKSERATPSKATTANFKTIETQIDTLVKVDQFIFPTNFVSLDIEVDSEIPIILRRLFLATGRILIDVQKDQQITFNVFKAMKFSNDSDKCFSVSVNDGLAGKEAIVERPLDFLERAFLDLVDDDNEENIEALKGIETLERTTLSKILKPSIEEPPTLELKPLPNHLYYAYLGEFDMLPIIFSSLLSNVQVEELLEYSGTTKVSPVQCMPNKGKITVVSKMHNELIPTRTVTGWRVGMDYRKLNKATRNDHFPLPFIDQMLNRLRCMMAIFTDIIENFLGVFMNDFFVYENSFDECLNHLSLMLKRCEETNLVLNWEKGIQVDKAKLETTEKLPPPILVKGIHSFLAHAAFYRCFIKEFSKISKSLCNLLEKDVPFKFDDACIHAFNKLEGKLVFAPIITAFPFELMCDVSDLAIGAVLGQQKDKIFRSIYYASKTFNDAQLNYMTTEKELLVVMFAFDKFRSYLV</sequence>
<keyword evidence="2" id="KW-0548">Nucleotidyltransferase</keyword>
<feature type="domain" description="Reverse transcriptase/retrotransposon-derived protein RNase H-like" evidence="1">
    <location>
        <begin position="457"/>
        <end position="543"/>
    </location>
</feature>
<name>A0A2G9GZL8_9LAMI</name>
<dbReference type="InterPro" id="IPR043128">
    <property type="entry name" value="Rev_trsase/Diguanyl_cyclase"/>
</dbReference>
<dbReference type="EC" id="2.7.7.7" evidence="2"/>
<keyword evidence="3" id="KW-1185">Reference proteome</keyword>
<dbReference type="PANTHER" id="PTHR34072:SF57">
    <property type="entry name" value="RNA-DIRECTED DNA POLYMERASE"/>
    <property type="match status" value="1"/>
</dbReference>
<keyword evidence="2" id="KW-0239">DNA-directed DNA polymerase</keyword>
<accession>A0A2G9GZL8</accession>
<dbReference type="Gene3D" id="3.30.70.270">
    <property type="match status" value="3"/>
</dbReference>
<dbReference type="GO" id="GO:0003887">
    <property type="term" value="F:DNA-directed DNA polymerase activity"/>
    <property type="evidence" value="ECO:0007669"/>
    <property type="project" value="UniProtKB-KW"/>
</dbReference>
<evidence type="ECO:0000259" key="1">
    <source>
        <dbReference type="Pfam" id="PF17919"/>
    </source>
</evidence>
<gene>
    <name evidence="2" type="ORF">CDL12_16697</name>
</gene>
<comment type="caution">
    <text evidence="2">The sequence shown here is derived from an EMBL/GenBank/DDBJ whole genome shotgun (WGS) entry which is preliminary data.</text>
</comment>
<dbReference type="OrthoDB" id="1733993at2759"/>
<dbReference type="Pfam" id="PF17919">
    <property type="entry name" value="RT_RNaseH_2"/>
    <property type="match status" value="1"/>
</dbReference>
<dbReference type="AlphaFoldDB" id="A0A2G9GZL8"/>
<dbReference type="InterPro" id="IPR041577">
    <property type="entry name" value="RT_RNaseH_2"/>
</dbReference>
<dbReference type="InterPro" id="IPR043502">
    <property type="entry name" value="DNA/RNA_pol_sf"/>
</dbReference>
<dbReference type="Proteomes" id="UP000231279">
    <property type="component" value="Unassembled WGS sequence"/>
</dbReference>
<dbReference type="PANTHER" id="PTHR34072">
    <property type="entry name" value="ENZYMATIC POLYPROTEIN-RELATED"/>
    <property type="match status" value="1"/>
</dbReference>
<evidence type="ECO:0000313" key="2">
    <source>
        <dbReference type="EMBL" id="PIN10711.1"/>
    </source>
</evidence>
<proteinExistence type="predicted"/>
<evidence type="ECO:0000313" key="3">
    <source>
        <dbReference type="Proteomes" id="UP000231279"/>
    </source>
</evidence>
<reference evidence="3" key="1">
    <citation type="journal article" date="2018" name="Gigascience">
        <title>Genome assembly of the Pink Ipe (Handroanthus impetiginosus, Bignoniaceae), a highly valued, ecologically keystone Neotropical timber forest tree.</title>
        <authorList>
            <person name="Silva-Junior O.B."/>
            <person name="Grattapaglia D."/>
            <person name="Novaes E."/>
            <person name="Collevatti R.G."/>
        </authorList>
    </citation>
    <scope>NUCLEOTIDE SEQUENCE [LARGE SCALE GENOMIC DNA]</scope>
    <source>
        <strain evidence="3">cv. UFG-1</strain>
    </source>
</reference>
<keyword evidence="2" id="KW-0808">Transferase</keyword>
<dbReference type="SUPFAM" id="SSF56672">
    <property type="entry name" value="DNA/RNA polymerases"/>
    <property type="match status" value="1"/>
</dbReference>
<dbReference type="STRING" id="429701.A0A2G9GZL8"/>
<dbReference type="EMBL" id="NKXS01003153">
    <property type="protein sequence ID" value="PIN10711.1"/>
    <property type="molecule type" value="Genomic_DNA"/>
</dbReference>
<protein>
    <submittedName>
        <fullName evidence="2">DNA-directed DNA polymerase</fullName>
        <ecNumber evidence="2">2.7.7.7</ecNumber>
    </submittedName>
</protein>